<dbReference type="Pfam" id="PF00005">
    <property type="entry name" value="ABC_tran"/>
    <property type="match status" value="1"/>
</dbReference>
<reference evidence="2" key="2">
    <citation type="journal article" date="2023" name="Int. J. Mol. Sci.">
        <title>De Novo Assembly and Annotation of 11 Diverse Shrub Willow (Salix) Genomes Reveals Novel Gene Organization in Sex-Linked Regions.</title>
        <authorList>
            <person name="Hyden B."/>
            <person name="Feng K."/>
            <person name="Yates T.B."/>
            <person name="Jawdy S."/>
            <person name="Cereghino C."/>
            <person name="Smart L.B."/>
            <person name="Muchero W."/>
        </authorList>
    </citation>
    <scope>NUCLEOTIDE SEQUENCE [LARGE SCALE GENOMIC DNA]</scope>
    <source>
        <tissue evidence="2">Shoot tip</tissue>
    </source>
</reference>
<keyword evidence="3" id="KW-1185">Reference proteome</keyword>
<dbReference type="EMBL" id="JAPFFL010000002">
    <property type="protein sequence ID" value="KAJ6741457.1"/>
    <property type="molecule type" value="Genomic_DNA"/>
</dbReference>
<protein>
    <recommendedName>
        <fullName evidence="1">ABC transporter domain-containing protein</fullName>
    </recommendedName>
</protein>
<dbReference type="SUPFAM" id="SSF52540">
    <property type="entry name" value="P-loop containing nucleoside triphosphate hydrolases"/>
    <property type="match status" value="1"/>
</dbReference>
<feature type="domain" description="ABC transporter" evidence="1">
    <location>
        <begin position="36"/>
        <end position="64"/>
    </location>
</feature>
<dbReference type="GO" id="GO:0005524">
    <property type="term" value="F:ATP binding"/>
    <property type="evidence" value="ECO:0007669"/>
    <property type="project" value="InterPro"/>
</dbReference>
<evidence type="ECO:0000313" key="2">
    <source>
        <dbReference type="EMBL" id="KAJ6741457.1"/>
    </source>
</evidence>
<gene>
    <name evidence="2" type="ORF">OIU85_015636</name>
</gene>
<name>A0A9Q0V456_SALVM</name>
<evidence type="ECO:0000313" key="3">
    <source>
        <dbReference type="Proteomes" id="UP001151529"/>
    </source>
</evidence>
<dbReference type="InterPro" id="IPR003439">
    <property type="entry name" value="ABC_transporter-like_ATP-bd"/>
</dbReference>
<evidence type="ECO:0000259" key="1">
    <source>
        <dbReference type="Pfam" id="PF00005"/>
    </source>
</evidence>
<dbReference type="Gene3D" id="3.40.50.300">
    <property type="entry name" value="P-loop containing nucleotide triphosphate hydrolases"/>
    <property type="match status" value="1"/>
</dbReference>
<comment type="caution">
    <text evidence="2">The sequence shown here is derived from an EMBL/GenBank/DDBJ whole genome shotgun (WGS) entry which is preliminary data.</text>
</comment>
<dbReference type="GO" id="GO:0016887">
    <property type="term" value="F:ATP hydrolysis activity"/>
    <property type="evidence" value="ECO:0007669"/>
    <property type="project" value="InterPro"/>
</dbReference>
<proteinExistence type="predicted"/>
<sequence>MYSDLRTAFSFASRKTKLELNILGIQISSLWVSIWGTDVAIVGLTGAGKSTLLHLLAGDLVPTEVESAAESEVEDWKVLE</sequence>
<accession>A0A9Q0V456</accession>
<reference evidence="2" key="1">
    <citation type="submission" date="2022-11" db="EMBL/GenBank/DDBJ databases">
        <authorList>
            <person name="Hyden B.L."/>
            <person name="Feng K."/>
            <person name="Yates T."/>
            <person name="Jawdy S."/>
            <person name="Smart L.B."/>
            <person name="Muchero W."/>
        </authorList>
    </citation>
    <scope>NUCLEOTIDE SEQUENCE</scope>
    <source>
        <tissue evidence="2">Shoot tip</tissue>
    </source>
</reference>
<dbReference type="AlphaFoldDB" id="A0A9Q0V456"/>
<dbReference type="Proteomes" id="UP001151529">
    <property type="component" value="Chromosome 6"/>
</dbReference>
<dbReference type="InterPro" id="IPR027417">
    <property type="entry name" value="P-loop_NTPase"/>
</dbReference>
<organism evidence="2 3">
    <name type="scientific">Salix viminalis</name>
    <name type="common">Common osier</name>
    <name type="synonym">Basket willow</name>
    <dbReference type="NCBI Taxonomy" id="40686"/>
    <lineage>
        <taxon>Eukaryota</taxon>
        <taxon>Viridiplantae</taxon>
        <taxon>Streptophyta</taxon>
        <taxon>Embryophyta</taxon>
        <taxon>Tracheophyta</taxon>
        <taxon>Spermatophyta</taxon>
        <taxon>Magnoliopsida</taxon>
        <taxon>eudicotyledons</taxon>
        <taxon>Gunneridae</taxon>
        <taxon>Pentapetalae</taxon>
        <taxon>rosids</taxon>
        <taxon>fabids</taxon>
        <taxon>Malpighiales</taxon>
        <taxon>Salicaceae</taxon>
        <taxon>Saliceae</taxon>
        <taxon>Salix</taxon>
    </lineage>
</organism>